<organism evidence="3 4">
    <name type="scientific">Solanum pennellii</name>
    <name type="common">Tomato</name>
    <name type="synonym">Lycopersicon pennellii</name>
    <dbReference type="NCBI Taxonomy" id="28526"/>
    <lineage>
        <taxon>Eukaryota</taxon>
        <taxon>Viridiplantae</taxon>
        <taxon>Streptophyta</taxon>
        <taxon>Embryophyta</taxon>
        <taxon>Tracheophyta</taxon>
        <taxon>Spermatophyta</taxon>
        <taxon>Magnoliopsida</taxon>
        <taxon>eudicotyledons</taxon>
        <taxon>Gunneridae</taxon>
        <taxon>Pentapetalae</taxon>
        <taxon>asterids</taxon>
        <taxon>lamiids</taxon>
        <taxon>Solanales</taxon>
        <taxon>Solanaceae</taxon>
        <taxon>Solanoideae</taxon>
        <taxon>Solaneae</taxon>
        <taxon>Solanum</taxon>
        <taxon>Solanum subgen. Lycopersicon</taxon>
    </lineage>
</organism>
<dbReference type="Gene3D" id="3.80.10.10">
    <property type="entry name" value="Ribonuclease Inhibitor"/>
    <property type="match status" value="1"/>
</dbReference>
<sequence>MAAAGEGDRLSDLPEPIQLHILSMLPNCKQVVQTSVLSSQWRSHWKSVPASLNFDSTDDEDLPGFVCTVNREIHYWRSCYKIKSFSVCPPTYDGSILDSDVYFWLYFATYIAKIEDFALRFCVRGFPEAVYDFPEFAYTNTVLRNLVLQNCELKPFGNVKWSNLVSLSIGDAEIKEDVMEKILSGCPNLECLELDKVLGIRHLKISSVKLRKLIVTIYERLKYDNEHYDEFYSIEIDAPYIRHLELWGSCCNEMHFQLRNVTSLVTAVLSLTVDFSGVEDSSEKECRYLQELLRHVAHVKNLELGPWCIKCLSILELKGWPVPPSSWKYLKLNAALEQLDSLGISSFLLSSSGLETWVIDCCDGKSRKLLSKYTNQDERQRRFEIYSCKCSLPHLKTIKFINFYGEQSEYMFVIPLLKCLRKNSTAIKNFDIACKFRGN</sequence>
<dbReference type="InterPro" id="IPR036047">
    <property type="entry name" value="F-box-like_dom_sf"/>
</dbReference>
<dbReference type="Pfam" id="PF00646">
    <property type="entry name" value="F-box"/>
    <property type="match status" value="1"/>
</dbReference>
<reference evidence="4" key="2">
    <citation type="submission" date="2025-08" db="UniProtKB">
        <authorList>
            <consortium name="RefSeq"/>
        </authorList>
    </citation>
    <scope>IDENTIFICATION</scope>
</reference>
<feature type="domain" description="At1g61320/AtMIF1 LRR" evidence="2">
    <location>
        <begin position="100"/>
        <end position="408"/>
    </location>
</feature>
<protein>
    <submittedName>
        <fullName evidence="4">F-box protein At5g03100-like isoform X1</fullName>
    </submittedName>
</protein>
<dbReference type="PANTHER" id="PTHR34223:SF51">
    <property type="entry name" value="OS06G0556300 PROTEIN"/>
    <property type="match status" value="1"/>
</dbReference>
<evidence type="ECO:0000313" key="4">
    <source>
        <dbReference type="RefSeq" id="XP_015084645.1"/>
    </source>
</evidence>
<name>A0ABM1HF32_SOLPN</name>
<dbReference type="InterPro" id="IPR055357">
    <property type="entry name" value="LRR_At1g61320_AtMIF1"/>
</dbReference>
<dbReference type="SUPFAM" id="SSF52047">
    <property type="entry name" value="RNI-like"/>
    <property type="match status" value="1"/>
</dbReference>
<keyword evidence="3" id="KW-1185">Reference proteome</keyword>
<evidence type="ECO:0000259" key="1">
    <source>
        <dbReference type="Pfam" id="PF00646"/>
    </source>
</evidence>
<dbReference type="SUPFAM" id="SSF81383">
    <property type="entry name" value="F-box domain"/>
    <property type="match status" value="1"/>
</dbReference>
<dbReference type="InterPro" id="IPR032675">
    <property type="entry name" value="LRR_dom_sf"/>
</dbReference>
<dbReference type="Pfam" id="PF23622">
    <property type="entry name" value="LRR_At1g61320_AtMIF1"/>
    <property type="match status" value="1"/>
</dbReference>
<proteinExistence type="predicted"/>
<feature type="domain" description="F-box" evidence="1">
    <location>
        <begin position="10"/>
        <end position="48"/>
    </location>
</feature>
<dbReference type="InterPro" id="IPR053197">
    <property type="entry name" value="F-box_SCFL_complex_component"/>
</dbReference>
<dbReference type="InterPro" id="IPR001810">
    <property type="entry name" value="F-box_dom"/>
</dbReference>
<dbReference type="PANTHER" id="PTHR34223">
    <property type="entry name" value="OS11G0201299 PROTEIN"/>
    <property type="match status" value="1"/>
</dbReference>
<accession>A0ABM1HF32</accession>
<gene>
    <name evidence="4" type="primary">LOC107028109</name>
</gene>
<evidence type="ECO:0000313" key="3">
    <source>
        <dbReference type="Proteomes" id="UP000694930"/>
    </source>
</evidence>
<reference evidence="3" key="1">
    <citation type="journal article" date="2014" name="Nat. Genet.">
        <title>The genome of the stress-tolerant wild tomato species Solanum pennellii.</title>
        <authorList>
            <person name="Bolger A."/>
            <person name="Scossa F."/>
            <person name="Bolger M.E."/>
            <person name="Lanz C."/>
            <person name="Maumus F."/>
            <person name="Tohge T."/>
            <person name="Quesneville H."/>
            <person name="Alseekh S."/>
            <person name="Sorensen I."/>
            <person name="Lichtenstein G."/>
            <person name="Fich E.A."/>
            <person name="Conte M."/>
            <person name="Keller H."/>
            <person name="Schneeberger K."/>
            <person name="Schwacke R."/>
            <person name="Ofner I."/>
            <person name="Vrebalov J."/>
            <person name="Xu Y."/>
            <person name="Osorio S."/>
            <person name="Aflitos S.A."/>
            <person name="Schijlen E."/>
            <person name="Jimenez-Gomez J.M."/>
            <person name="Ryngajllo M."/>
            <person name="Kimura S."/>
            <person name="Kumar R."/>
            <person name="Koenig D."/>
            <person name="Headland L.R."/>
            <person name="Maloof J.N."/>
            <person name="Sinha N."/>
            <person name="van Ham R.C."/>
            <person name="Lankhorst R.K."/>
            <person name="Mao L."/>
            <person name="Vogel A."/>
            <person name="Arsova B."/>
            <person name="Panstruga R."/>
            <person name="Fei Z."/>
            <person name="Rose J.K."/>
            <person name="Zamir D."/>
            <person name="Carrari F."/>
            <person name="Giovannoni J.J."/>
            <person name="Weigel D."/>
            <person name="Usadel B."/>
            <person name="Fernie A.R."/>
        </authorList>
    </citation>
    <scope>NUCLEOTIDE SEQUENCE [LARGE SCALE GENOMIC DNA]</scope>
    <source>
        <strain evidence="3">cv. LA0716</strain>
    </source>
</reference>
<dbReference type="Proteomes" id="UP000694930">
    <property type="component" value="Chromosome 8"/>
</dbReference>
<dbReference type="RefSeq" id="XP_015084645.1">
    <property type="nucleotide sequence ID" value="XM_015229159.2"/>
</dbReference>
<evidence type="ECO:0000259" key="2">
    <source>
        <dbReference type="Pfam" id="PF23622"/>
    </source>
</evidence>
<dbReference type="GeneID" id="107028109"/>